<proteinExistence type="predicted"/>
<dbReference type="Proteomes" id="UP001558613">
    <property type="component" value="Unassembled WGS sequence"/>
</dbReference>
<reference evidence="1 2" key="1">
    <citation type="submission" date="2023-09" db="EMBL/GenBank/DDBJ databases">
        <authorList>
            <person name="Wang M."/>
        </authorList>
    </citation>
    <scope>NUCLEOTIDE SEQUENCE [LARGE SCALE GENOMIC DNA]</scope>
    <source>
        <strain evidence="1">GT-2023</strain>
        <tissue evidence="1">Liver</tissue>
    </source>
</reference>
<protein>
    <submittedName>
        <fullName evidence="1">Uncharacterized protein</fullName>
    </submittedName>
</protein>
<accession>A0ABR3M9T3</accession>
<name>A0ABR3M9T3_9TELE</name>
<evidence type="ECO:0000313" key="1">
    <source>
        <dbReference type="EMBL" id="KAL1260714.1"/>
    </source>
</evidence>
<comment type="caution">
    <text evidence="1">The sequence shown here is derived from an EMBL/GenBank/DDBJ whole genome shotgun (WGS) entry which is preliminary data.</text>
</comment>
<gene>
    <name evidence="1" type="ORF">QQF64_008541</name>
</gene>
<keyword evidence="2" id="KW-1185">Reference proteome</keyword>
<sequence>MPIGPLRAKQNGRMAGDRLHMLTATQVAGPERLVLHAQRRPVTAQLFCPLVAHSFLLASLVFISKEQSFSQVPLGLRAKAFGRDPRCTKGPGIPAVCL</sequence>
<dbReference type="EMBL" id="JAYMGO010000015">
    <property type="protein sequence ID" value="KAL1260714.1"/>
    <property type="molecule type" value="Genomic_DNA"/>
</dbReference>
<organism evidence="1 2">
    <name type="scientific">Cirrhinus molitorella</name>
    <name type="common">mud carp</name>
    <dbReference type="NCBI Taxonomy" id="172907"/>
    <lineage>
        <taxon>Eukaryota</taxon>
        <taxon>Metazoa</taxon>
        <taxon>Chordata</taxon>
        <taxon>Craniata</taxon>
        <taxon>Vertebrata</taxon>
        <taxon>Euteleostomi</taxon>
        <taxon>Actinopterygii</taxon>
        <taxon>Neopterygii</taxon>
        <taxon>Teleostei</taxon>
        <taxon>Ostariophysi</taxon>
        <taxon>Cypriniformes</taxon>
        <taxon>Cyprinidae</taxon>
        <taxon>Labeoninae</taxon>
        <taxon>Labeonini</taxon>
        <taxon>Cirrhinus</taxon>
    </lineage>
</organism>
<evidence type="ECO:0000313" key="2">
    <source>
        <dbReference type="Proteomes" id="UP001558613"/>
    </source>
</evidence>